<evidence type="ECO:0000313" key="2">
    <source>
        <dbReference type="Proteomes" id="UP001497744"/>
    </source>
</evidence>
<accession>A0AAV4LQU3</accession>
<dbReference type="EMBL" id="BPLF01000001">
    <property type="protein sequence ID" value="GIX62164.1"/>
    <property type="molecule type" value="Genomic_DNA"/>
</dbReference>
<dbReference type="Proteomes" id="UP001497744">
    <property type="component" value="Unassembled WGS sequence"/>
</dbReference>
<evidence type="ECO:0000313" key="1">
    <source>
        <dbReference type="EMBL" id="GIX62164.1"/>
    </source>
</evidence>
<dbReference type="RefSeq" id="XP_067714233.1">
    <property type="nucleotide sequence ID" value="XM_067858132.1"/>
</dbReference>
<organism evidence="1 2">
    <name type="scientific">Babesia caballi</name>
    <dbReference type="NCBI Taxonomy" id="5871"/>
    <lineage>
        <taxon>Eukaryota</taxon>
        <taxon>Sar</taxon>
        <taxon>Alveolata</taxon>
        <taxon>Apicomplexa</taxon>
        <taxon>Aconoidasida</taxon>
        <taxon>Piroplasmida</taxon>
        <taxon>Babesiidae</taxon>
        <taxon>Babesia</taxon>
    </lineage>
</organism>
<dbReference type="GO" id="GO:0016787">
    <property type="term" value="F:hydrolase activity"/>
    <property type="evidence" value="ECO:0007669"/>
    <property type="project" value="UniProtKB-KW"/>
</dbReference>
<reference evidence="1 2" key="1">
    <citation type="submission" date="2021-06" db="EMBL/GenBank/DDBJ databases">
        <title>Genome sequence of Babesia caballi.</title>
        <authorList>
            <person name="Yamagishi J."/>
            <person name="Kidaka T."/>
            <person name="Ochi A."/>
        </authorList>
    </citation>
    <scope>NUCLEOTIDE SEQUENCE [LARGE SCALE GENOMIC DNA]</scope>
    <source>
        <strain evidence="1">USDA-D6B2</strain>
    </source>
</reference>
<gene>
    <name evidence="1" type="ORF">BcabD6B2_15990</name>
</gene>
<dbReference type="AlphaFoldDB" id="A0AAV4LQU3"/>
<dbReference type="GeneID" id="94193645"/>
<protein>
    <submittedName>
        <fullName evidence="1">Serine hydrolase-like protein 2</fullName>
    </submittedName>
</protein>
<proteinExistence type="predicted"/>
<comment type="caution">
    <text evidence="1">The sequence shown here is derived from an EMBL/GenBank/DDBJ whole genome shotgun (WGS) entry which is preliminary data.</text>
</comment>
<keyword evidence="1" id="KW-0378">Hydrolase</keyword>
<sequence length="156" mass="17009">MGITTLLISPLPTTFVSRSVHVEVKVGQCAVKRREAIGHSIGEAVGGLGFQADVMPVIFSLSNKFVMQLGDISKGLTKVMVHMYSSGVPTNMPFKLLADMVLKALIPTQSPGKIQRLLQIRGRRDIRTVRHISKRSPTPNYYHVTTGRTGLGLSPT</sequence>
<keyword evidence="2" id="KW-1185">Reference proteome</keyword>
<name>A0AAV4LQU3_BABCB</name>